<organism evidence="1 2">
    <name type="scientific">Klebsiella michiganensis</name>
    <dbReference type="NCBI Taxonomy" id="1134687"/>
    <lineage>
        <taxon>Bacteria</taxon>
        <taxon>Pseudomonadati</taxon>
        <taxon>Pseudomonadota</taxon>
        <taxon>Gammaproteobacteria</taxon>
        <taxon>Enterobacterales</taxon>
        <taxon>Enterobacteriaceae</taxon>
        <taxon>Klebsiella/Raoultella group</taxon>
        <taxon>Klebsiella</taxon>
    </lineage>
</organism>
<feature type="non-terminal residue" evidence="1">
    <location>
        <position position="50"/>
    </location>
</feature>
<dbReference type="GO" id="GO:0000166">
    <property type="term" value="F:nucleotide binding"/>
    <property type="evidence" value="ECO:0007669"/>
    <property type="project" value="InterPro"/>
</dbReference>
<dbReference type="GO" id="GO:0009236">
    <property type="term" value="P:cobalamin biosynthetic process"/>
    <property type="evidence" value="ECO:0007669"/>
    <property type="project" value="UniProtKB-UniPathway"/>
</dbReference>
<evidence type="ECO:0000313" key="2">
    <source>
        <dbReference type="Proteomes" id="UP000234661"/>
    </source>
</evidence>
<dbReference type="InterPro" id="IPR003203">
    <property type="entry name" value="CobU/CobP"/>
</dbReference>
<keyword evidence="1" id="KW-0808">Transferase</keyword>
<dbReference type="GO" id="GO:0043752">
    <property type="term" value="F:adenosylcobinamide kinase activity"/>
    <property type="evidence" value="ECO:0007669"/>
    <property type="project" value="InterPro"/>
</dbReference>
<dbReference type="EMBL" id="PIET01000801">
    <property type="protein sequence ID" value="PLM55384.1"/>
    <property type="molecule type" value="Genomic_DNA"/>
</dbReference>
<dbReference type="SUPFAM" id="SSF52540">
    <property type="entry name" value="P-loop containing nucleoside triphosphate hydrolases"/>
    <property type="match status" value="1"/>
</dbReference>
<gene>
    <name evidence="1" type="ORF">CWM85_22370</name>
</gene>
<dbReference type="Gene3D" id="3.40.50.300">
    <property type="entry name" value="P-loop containing nucleotide triphosphate hydrolases"/>
    <property type="match status" value="1"/>
</dbReference>
<comment type="caution">
    <text evidence="1">The sequence shown here is derived from an EMBL/GenBank/DDBJ whole genome shotgun (WGS) entry which is preliminary data.</text>
</comment>
<dbReference type="AlphaFoldDB" id="A0A2J4YX34"/>
<dbReference type="InterPro" id="IPR027417">
    <property type="entry name" value="P-loop_NTPase"/>
</dbReference>
<dbReference type="Pfam" id="PF02283">
    <property type="entry name" value="CobU"/>
    <property type="match status" value="1"/>
</dbReference>
<accession>A0A2J4YX34</accession>
<reference evidence="1 2" key="1">
    <citation type="submission" date="2017-11" db="EMBL/GenBank/DDBJ databases">
        <authorList>
            <person name="Han C.G."/>
        </authorList>
    </citation>
    <scope>NUCLEOTIDE SEQUENCE [LARGE SCALE GENOMIC DNA]</scope>
    <source>
        <strain evidence="1 2">A2</strain>
    </source>
</reference>
<reference evidence="1 2" key="2">
    <citation type="submission" date="2018-01" db="EMBL/GenBank/DDBJ databases">
        <title>Genomic study of Klebsiella pneumoniae.</title>
        <authorList>
            <person name="Yang Y."/>
            <person name="Bicalho R."/>
        </authorList>
    </citation>
    <scope>NUCLEOTIDE SEQUENCE [LARGE SCALE GENOMIC DNA]</scope>
    <source>
        <strain evidence="1 2">A2</strain>
    </source>
</reference>
<protein>
    <submittedName>
        <fullName evidence="1">Adenosylcobinamide kinase</fullName>
    </submittedName>
</protein>
<dbReference type="UniPathway" id="UPA00148">
    <property type="reaction ID" value="UER00236"/>
</dbReference>
<sequence>MILMTGDALSGQRRDAESLLNSFVSAIFIATSRLSDNQMAARIQHHRDTR</sequence>
<evidence type="ECO:0000313" key="1">
    <source>
        <dbReference type="EMBL" id="PLM55384.1"/>
    </source>
</evidence>
<proteinExistence type="predicted"/>
<name>A0A2J4YX34_9ENTR</name>
<dbReference type="Proteomes" id="UP000234661">
    <property type="component" value="Unassembled WGS sequence"/>
</dbReference>
<keyword evidence="1" id="KW-0418">Kinase</keyword>